<organism evidence="2 3">
    <name type="scientific">Coregonus suidteri</name>
    <dbReference type="NCBI Taxonomy" id="861788"/>
    <lineage>
        <taxon>Eukaryota</taxon>
        <taxon>Metazoa</taxon>
        <taxon>Chordata</taxon>
        <taxon>Craniata</taxon>
        <taxon>Vertebrata</taxon>
        <taxon>Euteleostomi</taxon>
        <taxon>Actinopterygii</taxon>
        <taxon>Neopterygii</taxon>
        <taxon>Teleostei</taxon>
        <taxon>Protacanthopterygii</taxon>
        <taxon>Salmoniformes</taxon>
        <taxon>Salmonidae</taxon>
        <taxon>Coregoninae</taxon>
        <taxon>Coregonus</taxon>
    </lineage>
</organism>
<accession>A0AAN8NIQ8</accession>
<gene>
    <name evidence="2" type="ORF">J4Q44_G00005240</name>
</gene>
<dbReference type="AlphaFoldDB" id="A0AAN8NIQ8"/>
<evidence type="ECO:0000313" key="2">
    <source>
        <dbReference type="EMBL" id="KAK6328546.1"/>
    </source>
</evidence>
<evidence type="ECO:0000256" key="1">
    <source>
        <dbReference type="SAM" id="MobiDB-lite"/>
    </source>
</evidence>
<feature type="compositionally biased region" description="Pro residues" evidence="1">
    <location>
        <begin position="1"/>
        <end position="15"/>
    </location>
</feature>
<dbReference type="EMBL" id="JAGTTL010000001">
    <property type="protein sequence ID" value="KAK6328546.1"/>
    <property type="molecule type" value="Genomic_DNA"/>
</dbReference>
<sequence length="132" mass="14329">MPPTPKSPKRQPPPLTRNGRKVIPTTTAISTAKRQTSNSSKPRGKAFESPQSTPEPLRRSTTRTQAQLARSPGRSGVGRVNHAPVGVTGSVRLRSWGNPLLQHGVEEDPPRRRMSLRGMGGVKQFPTLAVKP</sequence>
<feature type="non-terminal residue" evidence="2">
    <location>
        <position position="132"/>
    </location>
</feature>
<feature type="region of interest" description="Disordered" evidence="1">
    <location>
        <begin position="1"/>
        <end position="132"/>
    </location>
</feature>
<name>A0AAN8NIQ8_9TELE</name>
<evidence type="ECO:0000313" key="3">
    <source>
        <dbReference type="Proteomes" id="UP001356427"/>
    </source>
</evidence>
<comment type="caution">
    <text evidence="2">The sequence shown here is derived from an EMBL/GenBank/DDBJ whole genome shotgun (WGS) entry which is preliminary data.</text>
</comment>
<keyword evidence="3" id="KW-1185">Reference proteome</keyword>
<dbReference type="Proteomes" id="UP001356427">
    <property type="component" value="Unassembled WGS sequence"/>
</dbReference>
<feature type="compositionally biased region" description="Polar residues" evidence="1">
    <location>
        <begin position="24"/>
        <end position="41"/>
    </location>
</feature>
<protein>
    <submittedName>
        <fullName evidence="2">Uncharacterized protein</fullName>
    </submittedName>
</protein>
<reference evidence="2 3" key="1">
    <citation type="submission" date="2021-04" db="EMBL/GenBank/DDBJ databases">
        <authorList>
            <person name="De Guttry C."/>
            <person name="Zahm M."/>
            <person name="Klopp C."/>
            <person name="Cabau C."/>
            <person name="Louis A."/>
            <person name="Berthelot C."/>
            <person name="Parey E."/>
            <person name="Roest Crollius H."/>
            <person name="Montfort J."/>
            <person name="Robinson-Rechavi M."/>
            <person name="Bucao C."/>
            <person name="Bouchez O."/>
            <person name="Gislard M."/>
            <person name="Lluch J."/>
            <person name="Milhes M."/>
            <person name="Lampietro C."/>
            <person name="Lopez Roques C."/>
            <person name="Donnadieu C."/>
            <person name="Braasch I."/>
            <person name="Desvignes T."/>
            <person name="Postlethwait J."/>
            <person name="Bobe J."/>
            <person name="Wedekind C."/>
            <person name="Guiguen Y."/>
        </authorList>
    </citation>
    <scope>NUCLEOTIDE SEQUENCE [LARGE SCALE GENOMIC DNA]</scope>
    <source>
        <strain evidence="2">Cs_M1</strain>
        <tissue evidence="2">Blood</tissue>
    </source>
</reference>
<proteinExistence type="predicted"/>